<dbReference type="PANTHER" id="PTHR11451:SF56">
    <property type="entry name" value="THREONINE--TRNA LIGASE 1"/>
    <property type="match status" value="1"/>
</dbReference>
<evidence type="ECO:0000256" key="12">
    <source>
        <dbReference type="NCBIfam" id="TIGR00418"/>
    </source>
</evidence>
<dbReference type="GO" id="GO:0046872">
    <property type="term" value="F:metal ion binding"/>
    <property type="evidence" value="ECO:0007669"/>
    <property type="project" value="UniProtKB-KW"/>
</dbReference>
<name>A0ABD5E380_9ACTN</name>
<dbReference type="AlphaFoldDB" id="A0ABD5E380"/>
<evidence type="ECO:0000256" key="5">
    <source>
        <dbReference type="ARBA" id="ARBA00022723"/>
    </source>
</evidence>
<comment type="similarity">
    <text evidence="1">Belongs to the class-II aminoacyl-tRNA synthetase family.</text>
</comment>
<dbReference type="InterPro" id="IPR045864">
    <property type="entry name" value="aa-tRNA-synth_II/BPL/LPL"/>
</dbReference>
<keyword evidence="10" id="KW-0030">Aminoacyl-tRNA synthetase</keyword>
<evidence type="ECO:0000256" key="4">
    <source>
        <dbReference type="ARBA" id="ARBA00022598"/>
    </source>
</evidence>
<dbReference type="GO" id="GO:0005737">
    <property type="term" value="C:cytoplasm"/>
    <property type="evidence" value="ECO:0007669"/>
    <property type="project" value="UniProtKB-UniRule"/>
</dbReference>
<evidence type="ECO:0000256" key="6">
    <source>
        <dbReference type="ARBA" id="ARBA00022741"/>
    </source>
</evidence>
<evidence type="ECO:0000256" key="1">
    <source>
        <dbReference type="ARBA" id="ARBA00008226"/>
    </source>
</evidence>
<evidence type="ECO:0000313" key="14">
    <source>
        <dbReference type="EMBL" id="MDT0415906.1"/>
    </source>
</evidence>
<sequence length="407" mass="43974">MNDPVPARDHDHHRLGRALGLYGTDPLLGAGLPYLLPDGASVRHALEEYVRGLEVADGYQHVHSPVLGKQELYVRSGHWAHYRADMFPPMEVGGEHFVLRPSLCPHHALIYRAQARSYRELPLRIAELGGMFRAEPSGTLGGLTRVRAIHLNDAHLFCAPESLAGEVAGALALIRTAYRALGLAPSRYRLSLPGEGAKYALAEGVWERSAAALAEALAGAGLDWEEERGEAAFYGPKIDVQARDAAGREFTLSTVQADFHQPAAFGLDYRAADGSRPRPVMVHRSVLGSLERVLARLIEVHGGAFPAWLAPVQVGVVPVGEEQEEAAESFVRRCRAAGLRARRYPAHAGTLAARVRQARLVPHLAVLGAREAAAGEVALRRRDGERLPARSEAEAVALLVTGSGVPR</sequence>
<dbReference type="EMBL" id="JAVRER010000012">
    <property type="protein sequence ID" value="MDT0415906.1"/>
    <property type="molecule type" value="Genomic_DNA"/>
</dbReference>
<evidence type="ECO:0000313" key="15">
    <source>
        <dbReference type="Proteomes" id="UP001183607"/>
    </source>
</evidence>
<dbReference type="InterPro" id="IPR006195">
    <property type="entry name" value="aa-tRNA-synth_II"/>
</dbReference>
<dbReference type="PRINTS" id="PR01047">
    <property type="entry name" value="TRNASYNTHTHR"/>
</dbReference>
<dbReference type="InterPro" id="IPR004154">
    <property type="entry name" value="Anticodon-bd"/>
</dbReference>
<dbReference type="InterPro" id="IPR002314">
    <property type="entry name" value="aa-tRNA-synt_IIb"/>
</dbReference>
<evidence type="ECO:0000256" key="2">
    <source>
        <dbReference type="ARBA" id="ARBA00013163"/>
    </source>
</evidence>
<evidence type="ECO:0000256" key="3">
    <source>
        <dbReference type="ARBA" id="ARBA00022490"/>
    </source>
</evidence>
<dbReference type="SUPFAM" id="SSF55681">
    <property type="entry name" value="Class II aaRS and biotin synthetases"/>
    <property type="match status" value="1"/>
</dbReference>
<evidence type="ECO:0000256" key="11">
    <source>
        <dbReference type="ARBA" id="ARBA00049515"/>
    </source>
</evidence>
<evidence type="ECO:0000259" key="13">
    <source>
        <dbReference type="PROSITE" id="PS50862"/>
    </source>
</evidence>
<keyword evidence="5" id="KW-0479">Metal-binding</keyword>
<gene>
    <name evidence="14" type="primary">thrS</name>
    <name evidence="14" type="ORF">RM574_10430</name>
</gene>
<keyword evidence="9" id="KW-0648">Protein biosynthesis</keyword>
<dbReference type="Proteomes" id="UP001183607">
    <property type="component" value="Unassembled WGS sequence"/>
</dbReference>
<dbReference type="FunFam" id="3.30.930.10:FF:000002">
    <property type="entry name" value="Threonine--tRNA ligase"/>
    <property type="match status" value="1"/>
</dbReference>
<dbReference type="NCBIfam" id="TIGR00418">
    <property type="entry name" value="thrS"/>
    <property type="match status" value="1"/>
</dbReference>
<evidence type="ECO:0000256" key="9">
    <source>
        <dbReference type="ARBA" id="ARBA00022917"/>
    </source>
</evidence>
<proteinExistence type="inferred from homology"/>
<organism evidence="14 15">
    <name type="scientific">Streptomyces evansiae</name>
    <dbReference type="NCBI Taxonomy" id="3075535"/>
    <lineage>
        <taxon>Bacteria</taxon>
        <taxon>Bacillati</taxon>
        <taxon>Actinomycetota</taxon>
        <taxon>Actinomycetes</taxon>
        <taxon>Kitasatosporales</taxon>
        <taxon>Streptomycetaceae</taxon>
        <taxon>Streptomyces</taxon>
    </lineage>
</organism>
<protein>
    <recommendedName>
        <fullName evidence="2 12">Threonine--tRNA ligase</fullName>
        <ecNumber evidence="2 12">6.1.1.3</ecNumber>
    </recommendedName>
</protein>
<dbReference type="RefSeq" id="WP_311676939.1">
    <property type="nucleotide sequence ID" value="NZ_JAVRER010000012.1"/>
</dbReference>
<dbReference type="Pfam" id="PF03129">
    <property type="entry name" value="HGTP_anticodon"/>
    <property type="match status" value="1"/>
</dbReference>
<evidence type="ECO:0000256" key="10">
    <source>
        <dbReference type="ARBA" id="ARBA00023146"/>
    </source>
</evidence>
<evidence type="ECO:0000256" key="7">
    <source>
        <dbReference type="ARBA" id="ARBA00022833"/>
    </source>
</evidence>
<dbReference type="GO" id="GO:0005524">
    <property type="term" value="F:ATP binding"/>
    <property type="evidence" value="ECO:0007669"/>
    <property type="project" value="UniProtKB-KW"/>
</dbReference>
<evidence type="ECO:0000256" key="8">
    <source>
        <dbReference type="ARBA" id="ARBA00022840"/>
    </source>
</evidence>
<dbReference type="SUPFAM" id="SSF52954">
    <property type="entry name" value="Class II aaRS ABD-related"/>
    <property type="match status" value="1"/>
</dbReference>
<dbReference type="GO" id="GO:0004829">
    <property type="term" value="F:threonine-tRNA ligase activity"/>
    <property type="evidence" value="ECO:0007669"/>
    <property type="project" value="UniProtKB-UniRule"/>
</dbReference>
<reference evidence="15" key="1">
    <citation type="submission" date="2023-07" db="EMBL/GenBank/DDBJ databases">
        <title>30 novel species of actinomycetes from the DSMZ collection.</title>
        <authorList>
            <person name="Nouioui I."/>
        </authorList>
    </citation>
    <scope>NUCLEOTIDE SEQUENCE [LARGE SCALE GENOMIC DNA]</scope>
    <source>
        <strain evidence="15">DSM 41982</strain>
    </source>
</reference>
<comment type="catalytic activity">
    <reaction evidence="11">
        <text>tRNA(Thr) + L-threonine + ATP = L-threonyl-tRNA(Thr) + AMP + diphosphate + H(+)</text>
        <dbReference type="Rhea" id="RHEA:24624"/>
        <dbReference type="Rhea" id="RHEA-COMP:9670"/>
        <dbReference type="Rhea" id="RHEA-COMP:9704"/>
        <dbReference type="ChEBI" id="CHEBI:15378"/>
        <dbReference type="ChEBI" id="CHEBI:30616"/>
        <dbReference type="ChEBI" id="CHEBI:33019"/>
        <dbReference type="ChEBI" id="CHEBI:57926"/>
        <dbReference type="ChEBI" id="CHEBI:78442"/>
        <dbReference type="ChEBI" id="CHEBI:78534"/>
        <dbReference type="ChEBI" id="CHEBI:456215"/>
        <dbReference type="EC" id="6.1.1.3"/>
    </reaction>
</comment>
<dbReference type="InterPro" id="IPR036621">
    <property type="entry name" value="Anticodon-bd_dom_sf"/>
</dbReference>
<dbReference type="PROSITE" id="PS50862">
    <property type="entry name" value="AA_TRNA_LIGASE_II"/>
    <property type="match status" value="1"/>
</dbReference>
<keyword evidence="8" id="KW-0067">ATP-binding</keyword>
<dbReference type="InterPro" id="IPR002320">
    <property type="entry name" value="Thr-tRNA-ligase_IIa"/>
</dbReference>
<dbReference type="PANTHER" id="PTHR11451">
    <property type="entry name" value="THREONINE-TRNA LIGASE"/>
    <property type="match status" value="1"/>
</dbReference>
<comment type="caution">
    <text evidence="14">The sequence shown here is derived from an EMBL/GenBank/DDBJ whole genome shotgun (WGS) entry which is preliminary data.</text>
</comment>
<dbReference type="EC" id="6.1.1.3" evidence="2 12"/>
<keyword evidence="3" id="KW-0963">Cytoplasm</keyword>
<keyword evidence="4 14" id="KW-0436">Ligase</keyword>
<dbReference type="Gene3D" id="3.40.50.800">
    <property type="entry name" value="Anticodon-binding domain"/>
    <property type="match status" value="1"/>
</dbReference>
<accession>A0ABD5E380</accession>
<feature type="domain" description="Aminoacyl-transfer RNA synthetases class-II family profile" evidence="13">
    <location>
        <begin position="37"/>
        <end position="306"/>
    </location>
</feature>
<keyword evidence="6" id="KW-0547">Nucleotide-binding</keyword>
<dbReference type="Pfam" id="PF00587">
    <property type="entry name" value="tRNA-synt_2b"/>
    <property type="match status" value="1"/>
</dbReference>
<keyword evidence="7" id="KW-0862">Zinc</keyword>
<dbReference type="Gene3D" id="3.30.930.10">
    <property type="entry name" value="Bira Bifunctional Protein, Domain 2"/>
    <property type="match status" value="1"/>
</dbReference>
<dbReference type="GO" id="GO:0006435">
    <property type="term" value="P:threonyl-tRNA aminoacylation"/>
    <property type="evidence" value="ECO:0007669"/>
    <property type="project" value="UniProtKB-UniRule"/>
</dbReference>